<evidence type="ECO:0000313" key="2">
    <source>
        <dbReference type="Proteomes" id="UP000091857"/>
    </source>
</evidence>
<name>A0ACB7GK51_MANES</name>
<proteinExistence type="predicted"/>
<evidence type="ECO:0000313" key="1">
    <source>
        <dbReference type="EMBL" id="KAG8640693.1"/>
    </source>
</evidence>
<comment type="caution">
    <text evidence="1">The sequence shown here is derived from an EMBL/GenBank/DDBJ whole genome shotgun (WGS) entry which is preliminary data.</text>
</comment>
<accession>A0ACB7GK51</accession>
<dbReference type="Proteomes" id="UP000091857">
    <property type="component" value="Chromosome 13"/>
</dbReference>
<sequence>MKNCELCKFPARIYCESDRACICWDCDTKVHGANFLVSRHARNLLCQTCESITPWKATGARLDRTVSICDLCANGANLKKEKPEEPSDDVSTEDGDDLSTGDRLEDERAADNQVVPRSSASPPPAISSSSSSSSSSQETVSGFTRRVFCESVNVKSLKRSREGLIDLRSMFQVDADRSASPRCYGVPALTTQVRGGGGDGETVSVDCSLSWRPLKDRRTETECSFKAGSRSVAVIVSLERLHQHSNEEPNKSETVDADSSGNASRPI</sequence>
<protein>
    <submittedName>
        <fullName evidence="1">Uncharacterized protein</fullName>
    </submittedName>
</protein>
<gene>
    <name evidence="1" type="ORF">MANES_13G082024v8</name>
</gene>
<dbReference type="EMBL" id="CM004399">
    <property type="protein sequence ID" value="KAG8640693.1"/>
    <property type="molecule type" value="Genomic_DNA"/>
</dbReference>
<organism evidence="1 2">
    <name type="scientific">Manihot esculenta</name>
    <name type="common">Cassava</name>
    <name type="synonym">Jatropha manihot</name>
    <dbReference type="NCBI Taxonomy" id="3983"/>
    <lineage>
        <taxon>Eukaryota</taxon>
        <taxon>Viridiplantae</taxon>
        <taxon>Streptophyta</taxon>
        <taxon>Embryophyta</taxon>
        <taxon>Tracheophyta</taxon>
        <taxon>Spermatophyta</taxon>
        <taxon>Magnoliopsida</taxon>
        <taxon>eudicotyledons</taxon>
        <taxon>Gunneridae</taxon>
        <taxon>Pentapetalae</taxon>
        <taxon>rosids</taxon>
        <taxon>fabids</taxon>
        <taxon>Malpighiales</taxon>
        <taxon>Euphorbiaceae</taxon>
        <taxon>Crotonoideae</taxon>
        <taxon>Manihoteae</taxon>
        <taxon>Manihot</taxon>
    </lineage>
</organism>
<keyword evidence="2" id="KW-1185">Reference proteome</keyword>
<reference evidence="2" key="1">
    <citation type="journal article" date="2016" name="Nat. Biotechnol.">
        <title>Sequencing wild and cultivated cassava and related species reveals extensive interspecific hybridization and genetic diversity.</title>
        <authorList>
            <person name="Bredeson J.V."/>
            <person name="Lyons J.B."/>
            <person name="Prochnik S.E."/>
            <person name="Wu G.A."/>
            <person name="Ha C.M."/>
            <person name="Edsinger-Gonzales E."/>
            <person name="Grimwood J."/>
            <person name="Schmutz J."/>
            <person name="Rabbi I.Y."/>
            <person name="Egesi C."/>
            <person name="Nauluvula P."/>
            <person name="Lebot V."/>
            <person name="Ndunguru J."/>
            <person name="Mkamilo G."/>
            <person name="Bart R.S."/>
            <person name="Setter T.L."/>
            <person name="Gleadow R.M."/>
            <person name="Kulakow P."/>
            <person name="Ferguson M.E."/>
            <person name="Rounsley S."/>
            <person name="Rokhsar D.S."/>
        </authorList>
    </citation>
    <scope>NUCLEOTIDE SEQUENCE [LARGE SCALE GENOMIC DNA]</scope>
    <source>
        <strain evidence="2">cv. AM560-2</strain>
    </source>
</reference>